<proteinExistence type="predicted"/>
<comment type="caution">
    <text evidence="2">The sequence shown here is derived from an EMBL/GenBank/DDBJ whole genome shotgun (WGS) entry which is preliminary data.</text>
</comment>
<name>A0ABR2VMK8_9FUNG</name>
<evidence type="ECO:0000313" key="3">
    <source>
        <dbReference type="Proteomes" id="UP001479436"/>
    </source>
</evidence>
<dbReference type="EMBL" id="JASJQH010009148">
    <property type="protein sequence ID" value="KAK9681008.1"/>
    <property type="molecule type" value="Genomic_DNA"/>
</dbReference>
<sequence>FGRLPIATPTAYRSVRLDKPARSRYTNYRCGEFNNFCDRDIQTEQPNFTEKYTESQSPLLKQVFTTITRKNDSLNTATANGDQARSIQYQSGPSLEAEGEFSETSSSKQGDTFSPYASDNAVYEPYSDDNAVYDEEEEEPQQINLDEFSQDNAVEDYVPQDSSSEYIPSVEDPELRFSSGTQSINIDRLQPIYKHIFYSCDI</sequence>
<protein>
    <submittedName>
        <fullName evidence="2">Uncharacterized protein</fullName>
    </submittedName>
</protein>
<gene>
    <name evidence="2" type="ORF">K7432_015786</name>
</gene>
<evidence type="ECO:0000256" key="1">
    <source>
        <dbReference type="SAM" id="MobiDB-lite"/>
    </source>
</evidence>
<evidence type="ECO:0000313" key="2">
    <source>
        <dbReference type="EMBL" id="KAK9681008.1"/>
    </source>
</evidence>
<accession>A0ABR2VMK8</accession>
<feature type="region of interest" description="Disordered" evidence="1">
    <location>
        <begin position="92"/>
        <end position="124"/>
    </location>
</feature>
<feature type="non-terminal residue" evidence="2">
    <location>
        <position position="1"/>
    </location>
</feature>
<dbReference type="Proteomes" id="UP001479436">
    <property type="component" value="Unassembled WGS sequence"/>
</dbReference>
<keyword evidence="3" id="KW-1185">Reference proteome</keyword>
<organism evidence="2 3">
    <name type="scientific">Basidiobolus ranarum</name>
    <dbReference type="NCBI Taxonomy" id="34480"/>
    <lineage>
        <taxon>Eukaryota</taxon>
        <taxon>Fungi</taxon>
        <taxon>Fungi incertae sedis</taxon>
        <taxon>Zoopagomycota</taxon>
        <taxon>Entomophthoromycotina</taxon>
        <taxon>Basidiobolomycetes</taxon>
        <taxon>Basidiobolales</taxon>
        <taxon>Basidiobolaceae</taxon>
        <taxon>Basidiobolus</taxon>
    </lineage>
</organism>
<reference evidence="2 3" key="1">
    <citation type="submission" date="2023-04" db="EMBL/GenBank/DDBJ databases">
        <title>Genome of Basidiobolus ranarum AG-B5.</title>
        <authorList>
            <person name="Stajich J.E."/>
            <person name="Carter-House D."/>
            <person name="Gryganskyi A."/>
        </authorList>
    </citation>
    <scope>NUCLEOTIDE SEQUENCE [LARGE SCALE GENOMIC DNA]</scope>
    <source>
        <strain evidence="2 3">AG-B5</strain>
    </source>
</reference>
<feature type="compositionally biased region" description="Polar residues" evidence="1">
    <location>
        <begin position="102"/>
        <end position="117"/>
    </location>
</feature>